<evidence type="ECO:0000256" key="6">
    <source>
        <dbReference type="ARBA" id="ARBA00023315"/>
    </source>
</evidence>
<dbReference type="VEuPathDB" id="TriTrypDB:LDHU3_11.1300"/>
<dbReference type="InterPro" id="IPR039859">
    <property type="entry name" value="PFA4/ZDH16/20/ERF2-like"/>
</dbReference>
<feature type="transmembrane region" description="Helical" evidence="7">
    <location>
        <begin position="443"/>
        <end position="466"/>
    </location>
</feature>
<proteinExistence type="inferred from homology"/>
<evidence type="ECO:0000256" key="3">
    <source>
        <dbReference type="ARBA" id="ARBA00022692"/>
    </source>
</evidence>
<feature type="region of interest" description="Disordered" evidence="8">
    <location>
        <begin position="1"/>
        <end position="151"/>
    </location>
</feature>
<evidence type="ECO:0000256" key="7">
    <source>
        <dbReference type="RuleBase" id="RU079119"/>
    </source>
</evidence>
<comment type="domain">
    <text evidence="7">The DHHC domain is required for palmitoyltransferase activity.</text>
</comment>
<feature type="transmembrane region" description="Helical" evidence="7">
    <location>
        <begin position="407"/>
        <end position="431"/>
    </location>
</feature>
<feature type="transmembrane region" description="Helical" evidence="7">
    <location>
        <begin position="557"/>
        <end position="582"/>
    </location>
</feature>
<protein>
    <recommendedName>
        <fullName evidence="7">Palmitoyltransferase</fullName>
        <ecNumber evidence="7">2.3.1.225</ecNumber>
    </recommendedName>
</protein>
<keyword evidence="6 7" id="KW-0012">Acyltransferase</keyword>
<evidence type="ECO:0000256" key="2">
    <source>
        <dbReference type="ARBA" id="ARBA00022679"/>
    </source>
</evidence>
<comment type="catalytic activity">
    <reaction evidence="7">
        <text>L-cysteinyl-[protein] + hexadecanoyl-CoA = S-hexadecanoyl-L-cysteinyl-[protein] + CoA</text>
        <dbReference type="Rhea" id="RHEA:36683"/>
        <dbReference type="Rhea" id="RHEA-COMP:10131"/>
        <dbReference type="Rhea" id="RHEA-COMP:11032"/>
        <dbReference type="ChEBI" id="CHEBI:29950"/>
        <dbReference type="ChEBI" id="CHEBI:57287"/>
        <dbReference type="ChEBI" id="CHEBI:57379"/>
        <dbReference type="ChEBI" id="CHEBI:74151"/>
        <dbReference type="EC" id="2.3.1.225"/>
    </reaction>
</comment>
<keyword evidence="4 7" id="KW-1133">Transmembrane helix</keyword>
<dbReference type="GO" id="GO:0016020">
    <property type="term" value="C:membrane"/>
    <property type="evidence" value="ECO:0007669"/>
    <property type="project" value="UniProtKB-SubCell"/>
</dbReference>
<evidence type="ECO:0000259" key="9">
    <source>
        <dbReference type="Pfam" id="PF01529"/>
    </source>
</evidence>
<gene>
    <name evidence="10" type="ORF">CGC20_31085</name>
</gene>
<keyword evidence="2 7" id="KW-0808">Transferase</keyword>
<feature type="domain" description="Palmitoyltransferase DHHC" evidence="9">
    <location>
        <begin position="474"/>
        <end position="598"/>
    </location>
</feature>
<dbReference type="VEuPathDB" id="TriTrypDB:LdCL_110016800"/>
<comment type="similarity">
    <text evidence="7">Belongs to the DHHC palmitoyltransferase family.</text>
</comment>
<evidence type="ECO:0000256" key="8">
    <source>
        <dbReference type="SAM" id="MobiDB-lite"/>
    </source>
</evidence>
<evidence type="ECO:0000256" key="4">
    <source>
        <dbReference type="ARBA" id="ARBA00022989"/>
    </source>
</evidence>
<organism evidence="10 11">
    <name type="scientific">Leishmania donovani</name>
    <dbReference type="NCBI Taxonomy" id="5661"/>
    <lineage>
        <taxon>Eukaryota</taxon>
        <taxon>Discoba</taxon>
        <taxon>Euglenozoa</taxon>
        <taxon>Kinetoplastea</taxon>
        <taxon>Metakinetoplastina</taxon>
        <taxon>Trypanosomatida</taxon>
        <taxon>Trypanosomatidae</taxon>
        <taxon>Leishmaniinae</taxon>
        <taxon>Leishmania</taxon>
    </lineage>
</organism>
<dbReference type="PANTHER" id="PTHR22883:SF448">
    <property type="entry name" value="PALMITOYLTRANSFERASE"/>
    <property type="match status" value="1"/>
</dbReference>
<evidence type="ECO:0000256" key="5">
    <source>
        <dbReference type="ARBA" id="ARBA00023136"/>
    </source>
</evidence>
<dbReference type="GO" id="GO:0005794">
    <property type="term" value="C:Golgi apparatus"/>
    <property type="evidence" value="ECO:0007669"/>
    <property type="project" value="TreeGrafter"/>
</dbReference>
<comment type="caution">
    <text evidence="10">The sequence shown here is derived from an EMBL/GenBank/DDBJ whole genome shotgun (WGS) entry which is preliminary data.</text>
</comment>
<dbReference type="EMBL" id="RHLD01000048">
    <property type="protein sequence ID" value="TPP39888.1"/>
    <property type="molecule type" value="Genomic_DNA"/>
</dbReference>
<dbReference type="Proteomes" id="UP000318821">
    <property type="component" value="Unassembled WGS sequence"/>
</dbReference>
<dbReference type="AlphaFoldDB" id="A0A504WVS8"/>
<keyword evidence="3 7" id="KW-0812">Transmembrane</keyword>
<sequence length="627" mass="69097">MSLSADRSPSLPTPEHSPRQVSTPPATPTTVSAFDAPENQASRSRRRHRHRHRSSASDAPTALSHAHRRRHTQKRKSNCRSSGVEAASSEEKEGSSGKTDITREATGMTHHDDKTERQRLASAAVTPNPPISNGGSRKPSLMQPSPPQCDPQVLAPSTTAATVTCTSVAEGTLSHFPNGVGVPARCARPSDASVAQNRGTVLSVTPVAGLEKSILTLGEYVKGPAWPRIAATALPEPPEEPSSIFSPASVREAEVEVTAHRQRGGVGNHLPSETGATAPIGVSVGEGGTSRLPCAHLHPADVDLPIAEEMEVAEKHRYGDEREDAFFTSGSAWDGEERMRGASLHRAEEDAGDGWESEDWVDDNRKIPRSEEPCCSLCVNVSEEPDSWRHSQPRRHAFERPLHSMQVMAFVFELVLIGLFWSSVFMGYIMLYTQDKQDCLAEMVIFAILVLAGMVWLYTSLILISFKDCTDRSNSGEMCMFCRRRTHVDSKHCKACNKCVEGFDHHCKWLNVCVGTKNYQLFFSFVSAAVCVTLTGFLGGVTYLARWWHVLAERHSAYFRAGPIVMCTLMVVGIGPMAHLLLFHSYLCIVGKTTYQHILEKRKRTVEFPSGETEERFRKKRRLPCGC</sequence>
<feature type="compositionally biased region" description="Basic residues" evidence="8">
    <location>
        <begin position="43"/>
        <end position="54"/>
    </location>
</feature>
<evidence type="ECO:0000313" key="11">
    <source>
        <dbReference type="Proteomes" id="UP000318821"/>
    </source>
</evidence>
<dbReference type="GO" id="GO:0006612">
    <property type="term" value="P:protein targeting to membrane"/>
    <property type="evidence" value="ECO:0007669"/>
    <property type="project" value="TreeGrafter"/>
</dbReference>
<dbReference type="GO" id="GO:0005783">
    <property type="term" value="C:endoplasmic reticulum"/>
    <property type="evidence" value="ECO:0007669"/>
    <property type="project" value="TreeGrafter"/>
</dbReference>
<accession>A0A504WVS8</accession>
<dbReference type="PROSITE" id="PS50216">
    <property type="entry name" value="DHHC"/>
    <property type="match status" value="1"/>
</dbReference>
<feature type="compositionally biased region" description="Low complexity" evidence="8">
    <location>
        <begin position="21"/>
        <end position="33"/>
    </location>
</feature>
<dbReference type="PANTHER" id="PTHR22883">
    <property type="entry name" value="ZINC FINGER DHHC DOMAIN CONTAINING PROTEIN"/>
    <property type="match status" value="1"/>
</dbReference>
<dbReference type="InterPro" id="IPR001594">
    <property type="entry name" value="Palmitoyltrfase_DHHC"/>
</dbReference>
<feature type="compositionally biased region" description="Basic and acidic residues" evidence="8">
    <location>
        <begin position="89"/>
        <end position="119"/>
    </location>
</feature>
<evidence type="ECO:0000256" key="1">
    <source>
        <dbReference type="ARBA" id="ARBA00004141"/>
    </source>
</evidence>
<keyword evidence="5 7" id="KW-0472">Membrane</keyword>
<dbReference type="GO" id="GO:0019706">
    <property type="term" value="F:protein-cysteine S-palmitoyltransferase activity"/>
    <property type="evidence" value="ECO:0007669"/>
    <property type="project" value="UniProtKB-EC"/>
</dbReference>
<feature type="compositionally biased region" description="Basic residues" evidence="8">
    <location>
        <begin position="65"/>
        <end position="78"/>
    </location>
</feature>
<dbReference type="Pfam" id="PF01529">
    <property type="entry name" value="DHHC"/>
    <property type="match status" value="1"/>
</dbReference>
<dbReference type="VEuPathDB" id="TriTrypDB:LdBPK_111080.1"/>
<evidence type="ECO:0000313" key="10">
    <source>
        <dbReference type="EMBL" id="TPP39888.1"/>
    </source>
</evidence>
<dbReference type="EC" id="2.3.1.225" evidence="7"/>
<comment type="subcellular location">
    <subcellularLocation>
        <location evidence="1">Membrane</location>
        <topology evidence="1">Multi-pass membrane protein</topology>
    </subcellularLocation>
</comment>
<name>A0A504WVS8_LEIDO</name>
<feature type="transmembrane region" description="Helical" evidence="7">
    <location>
        <begin position="521"/>
        <end position="545"/>
    </location>
</feature>
<reference evidence="11" key="1">
    <citation type="submission" date="2019-02" db="EMBL/GenBank/DDBJ databases">
        <title>FDA dAtabase for Regulatory Grade micrObial Sequences (FDA-ARGOS): Supporting development and validation of Infectious Disease Dx tests.</title>
        <authorList>
            <person name="Duncan R."/>
            <person name="Fisher C."/>
            <person name="Tallon L."/>
            <person name="Sadzewicz L."/>
            <person name="Sengamalay N."/>
            <person name="Ott S."/>
            <person name="Godinez A."/>
            <person name="Nagaraj S."/>
            <person name="Vavikolanu K."/>
            <person name="Vyas G."/>
            <person name="Nadendla S."/>
            <person name="Aluvathingal J."/>
            <person name="Sichtig H."/>
        </authorList>
    </citation>
    <scope>NUCLEOTIDE SEQUENCE [LARGE SCALE GENOMIC DNA]</scope>
    <source>
        <strain evidence="11">FDAARGOS_360</strain>
    </source>
</reference>